<dbReference type="Proteomes" id="UP000470384">
    <property type="component" value="Unassembled WGS sequence"/>
</dbReference>
<organism evidence="2 3">
    <name type="scientific">Pyruvatibacter mobilis</name>
    <dbReference type="NCBI Taxonomy" id="1712261"/>
    <lineage>
        <taxon>Bacteria</taxon>
        <taxon>Pseudomonadati</taxon>
        <taxon>Pseudomonadota</taxon>
        <taxon>Alphaproteobacteria</taxon>
        <taxon>Hyphomicrobiales</taxon>
        <taxon>Parvibaculaceae</taxon>
        <taxon>Pyruvatibacter</taxon>
    </lineage>
</organism>
<gene>
    <name evidence="2" type="ORF">GTQ45_03960</name>
</gene>
<evidence type="ECO:0000256" key="1">
    <source>
        <dbReference type="SAM" id="MobiDB-lite"/>
    </source>
</evidence>
<comment type="caution">
    <text evidence="2">The sequence shown here is derived from an EMBL/GenBank/DDBJ whole genome shotgun (WGS) entry which is preliminary data.</text>
</comment>
<dbReference type="GeneID" id="300655792"/>
<dbReference type="EMBL" id="WXYQ01000004">
    <property type="protein sequence ID" value="NBG94882.1"/>
    <property type="molecule type" value="Genomic_DNA"/>
</dbReference>
<evidence type="ECO:0000313" key="3">
    <source>
        <dbReference type="Proteomes" id="UP000470384"/>
    </source>
</evidence>
<dbReference type="RefSeq" id="WP_160586944.1">
    <property type="nucleotide sequence ID" value="NZ_BMHN01000001.1"/>
</dbReference>
<reference evidence="2 3" key="1">
    <citation type="journal article" date="2016" name="Int. J. Syst. Evol. Microbiol.">
        <title>Pyruvatibacter mobilis gen. nov., sp. nov., a marine bacterium from the culture broth of Picochlorum sp. 122.</title>
        <authorList>
            <person name="Wang G."/>
            <person name="Tang M."/>
            <person name="Wu H."/>
            <person name="Dai S."/>
            <person name="Li T."/>
            <person name="Chen C."/>
            <person name="He H."/>
            <person name="Fan J."/>
            <person name="Xiang W."/>
            <person name="Li X."/>
        </authorList>
    </citation>
    <scope>NUCLEOTIDE SEQUENCE [LARGE SCALE GENOMIC DNA]</scope>
    <source>
        <strain evidence="2 3">GYP-11</strain>
    </source>
</reference>
<keyword evidence="3" id="KW-1185">Reference proteome</keyword>
<feature type="compositionally biased region" description="Basic and acidic residues" evidence="1">
    <location>
        <begin position="69"/>
        <end position="78"/>
    </location>
</feature>
<accession>A0A845Q8D3</accession>
<feature type="region of interest" description="Disordered" evidence="1">
    <location>
        <begin position="51"/>
        <end position="78"/>
    </location>
</feature>
<evidence type="ECO:0000313" key="2">
    <source>
        <dbReference type="EMBL" id="NBG94882.1"/>
    </source>
</evidence>
<dbReference type="AlphaFoldDB" id="A0A845Q8D3"/>
<dbReference type="OrthoDB" id="8480237at2"/>
<proteinExistence type="predicted"/>
<feature type="compositionally biased region" description="Acidic residues" evidence="1">
    <location>
        <begin position="58"/>
        <end position="68"/>
    </location>
</feature>
<name>A0A845Q8D3_9HYPH</name>
<sequence>MTRKKTDHRKQERMARLMIRIAARSSRNQTLLDRLCRMVLNRATALPPEKDFLRDPLIDNDEGFDPDELDRYQRGETA</sequence>
<protein>
    <submittedName>
        <fullName evidence="2">Uncharacterized protein</fullName>
    </submittedName>
</protein>